<evidence type="ECO:0000256" key="19">
    <source>
        <dbReference type="HAMAP-Rule" id="MF_00719"/>
    </source>
</evidence>
<evidence type="ECO:0000256" key="18">
    <source>
        <dbReference type="ARBA" id="ARBA00049504"/>
    </source>
</evidence>
<comment type="pathway">
    <text evidence="3 19">Cofactor biosynthesis; adenosylcobalamin biosynthesis; adenosylcobalamin from cob(II)yrinate a,c-diamide: step 7/7.</text>
</comment>
<evidence type="ECO:0000256" key="4">
    <source>
        <dbReference type="ARBA" id="ARBA00010561"/>
    </source>
</evidence>
<feature type="transmembrane region" description="Helical" evidence="19">
    <location>
        <begin position="33"/>
        <end position="52"/>
    </location>
</feature>
<feature type="transmembrane region" description="Helical" evidence="19">
    <location>
        <begin position="132"/>
        <end position="153"/>
    </location>
</feature>
<comment type="cofactor">
    <cofactor evidence="1 19">
        <name>Mg(2+)</name>
        <dbReference type="ChEBI" id="CHEBI:18420"/>
    </cofactor>
</comment>
<feature type="transmembrane region" description="Helical" evidence="19">
    <location>
        <begin position="165"/>
        <end position="187"/>
    </location>
</feature>
<comment type="caution">
    <text evidence="20">The sequence shown here is derived from an EMBL/GenBank/DDBJ whole genome shotgun (WGS) entry which is preliminary data.</text>
</comment>
<evidence type="ECO:0000256" key="2">
    <source>
        <dbReference type="ARBA" id="ARBA00004651"/>
    </source>
</evidence>
<dbReference type="RefSeq" id="WP_343185135.1">
    <property type="nucleotide sequence ID" value="NZ_JBCITM010000003.1"/>
</dbReference>
<gene>
    <name evidence="19 20" type="primary">cobS</name>
    <name evidence="20" type="ORF">AAIG11_04925</name>
</gene>
<comment type="similarity">
    <text evidence="4 19">Belongs to the CobS family.</text>
</comment>
<evidence type="ECO:0000256" key="8">
    <source>
        <dbReference type="ARBA" id="ARBA00022573"/>
    </source>
</evidence>
<feature type="transmembrane region" description="Helical" evidence="19">
    <location>
        <begin position="193"/>
        <end position="213"/>
    </location>
</feature>
<keyword evidence="12 19" id="KW-1133">Transmembrane helix</keyword>
<keyword evidence="13 19" id="KW-0472">Membrane</keyword>
<evidence type="ECO:0000256" key="1">
    <source>
        <dbReference type="ARBA" id="ARBA00001946"/>
    </source>
</evidence>
<comment type="subcellular location">
    <subcellularLocation>
        <location evidence="2 19">Cell membrane</location>
        <topology evidence="2 19">Multi-pass membrane protein</topology>
    </subcellularLocation>
</comment>
<dbReference type="InterPro" id="IPR003805">
    <property type="entry name" value="CobS"/>
</dbReference>
<evidence type="ECO:0000313" key="20">
    <source>
        <dbReference type="EMBL" id="MEN1759808.1"/>
    </source>
</evidence>
<dbReference type="Pfam" id="PF02654">
    <property type="entry name" value="CobS"/>
    <property type="match status" value="1"/>
</dbReference>
<dbReference type="PANTHER" id="PTHR34148:SF1">
    <property type="entry name" value="ADENOSYLCOBINAMIDE-GDP RIBAZOLETRANSFERASE"/>
    <property type="match status" value="1"/>
</dbReference>
<organism evidence="20 21">
    <name type="scientific">Anoxynatronum sibiricum</name>
    <dbReference type="NCBI Taxonomy" id="210623"/>
    <lineage>
        <taxon>Bacteria</taxon>
        <taxon>Bacillati</taxon>
        <taxon>Bacillota</taxon>
        <taxon>Clostridia</taxon>
        <taxon>Eubacteriales</taxon>
        <taxon>Clostridiaceae</taxon>
        <taxon>Anoxynatronum</taxon>
    </lineage>
</organism>
<feature type="transmembrane region" description="Helical" evidence="19">
    <location>
        <begin position="106"/>
        <end position="126"/>
    </location>
</feature>
<keyword evidence="7 19" id="KW-1003">Cell membrane</keyword>
<evidence type="ECO:0000256" key="3">
    <source>
        <dbReference type="ARBA" id="ARBA00004663"/>
    </source>
</evidence>
<dbReference type="Proteomes" id="UP001407405">
    <property type="component" value="Unassembled WGS sequence"/>
</dbReference>
<keyword evidence="8 19" id="KW-0169">Cobalamin biosynthesis</keyword>
<feature type="transmembrane region" description="Helical" evidence="19">
    <location>
        <begin position="225"/>
        <end position="243"/>
    </location>
</feature>
<evidence type="ECO:0000256" key="11">
    <source>
        <dbReference type="ARBA" id="ARBA00022842"/>
    </source>
</evidence>
<evidence type="ECO:0000256" key="9">
    <source>
        <dbReference type="ARBA" id="ARBA00022679"/>
    </source>
</evidence>
<dbReference type="GO" id="GO:0051073">
    <property type="term" value="F:adenosylcobinamide-GDP ribazoletransferase activity"/>
    <property type="evidence" value="ECO:0007669"/>
    <property type="project" value="UniProtKB-EC"/>
</dbReference>
<evidence type="ECO:0000256" key="15">
    <source>
        <dbReference type="ARBA" id="ARBA00032605"/>
    </source>
</evidence>
<dbReference type="PANTHER" id="PTHR34148">
    <property type="entry name" value="ADENOSYLCOBINAMIDE-GDP RIBAZOLETRANSFERASE"/>
    <property type="match status" value="1"/>
</dbReference>
<dbReference type="NCBIfam" id="TIGR00317">
    <property type="entry name" value="cobS"/>
    <property type="match status" value="1"/>
</dbReference>
<dbReference type="EMBL" id="JBCITM010000003">
    <property type="protein sequence ID" value="MEN1759808.1"/>
    <property type="molecule type" value="Genomic_DNA"/>
</dbReference>
<name>A0ABU9VRL6_9CLOT</name>
<keyword evidence="11 19" id="KW-0460">Magnesium</keyword>
<keyword evidence="9 19" id="KW-0808">Transferase</keyword>
<evidence type="ECO:0000256" key="7">
    <source>
        <dbReference type="ARBA" id="ARBA00022475"/>
    </source>
</evidence>
<evidence type="ECO:0000256" key="6">
    <source>
        <dbReference type="ARBA" id="ARBA00015850"/>
    </source>
</evidence>
<keyword evidence="10 19" id="KW-0812">Transmembrane</keyword>
<keyword evidence="21" id="KW-1185">Reference proteome</keyword>
<evidence type="ECO:0000256" key="12">
    <source>
        <dbReference type="ARBA" id="ARBA00022989"/>
    </source>
</evidence>
<evidence type="ECO:0000256" key="17">
    <source>
        <dbReference type="ARBA" id="ARBA00048623"/>
    </source>
</evidence>
<comment type="catalytic activity">
    <reaction evidence="18 19">
        <text>alpha-ribazole 5'-phosphate + adenosylcob(III)inamide-GDP = adenosylcob(III)alamin 5'-phosphate + GMP + H(+)</text>
        <dbReference type="Rhea" id="RHEA:23560"/>
        <dbReference type="ChEBI" id="CHEBI:15378"/>
        <dbReference type="ChEBI" id="CHEBI:57918"/>
        <dbReference type="ChEBI" id="CHEBI:58115"/>
        <dbReference type="ChEBI" id="CHEBI:60487"/>
        <dbReference type="ChEBI" id="CHEBI:60493"/>
        <dbReference type="EC" id="2.7.8.26"/>
    </reaction>
</comment>
<proteinExistence type="inferred from homology"/>
<comment type="catalytic activity">
    <reaction evidence="17 19">
        <text>alpha-ribazole + adenosylcob(III)inamide-GDP = adenosylcob(III)alamin + GMP + H(+)</text>
        <dbReference type="Rhea" id="RHEA:16049"/>
        <dbReference type="ChEBI" id="CHEBI:10329"/>
        <dbReference type="ChEBI" id="CHEBI:15378"/>
        <dbReference type="ChEBI" id="CHEBI:18408"/>
        <dbReference type="ChEBI" id="CHEBI:58115"/>
        <dbReference type="ChEBI" id="CHEBI:60487"/>
        <dbReference type="EC" id="2.7.8.26"/>
    </reaction>
</comment>
<protein>
    <recommendedName>
        <fullName evidence="6 19">Adenosylcobinamide-GDP ribazoletransferase</fullName>
        <ecNumber evidence="5 19">2.7.8.26</ecNumber>
    </recommendedName>
    <alternativeName>
        <fullName evidence="16 19">Cobalamin synthase</fullName>
    </alternativeName>
    <alternativeName>
        <fullName evidence="15 19">Cobalamin-5'-phosphate synthase</fullName>
    </alternativeName>
</protein>
<reference evidence="20 21" key="1">
    <citation type="submission" date="2024-04" db="EMBL/GenBank/DDBJ databases">
        <title>Genome sequencing and metabolic network reconstruction of aminoacids and betaine degradation by Anoxynatronum sibiricum.</title>
        <authorList>
            <person name="Detkova E.N."/>
            <person name="Boltjanskaja Y.V."/>
            <person name="Mardanov A.V."/>
            <person name="Kevbrin V."/>
        </authorList>
    </citation>
    <scope>NUCLEOTIDE SEQUENCE [LARGE SCALE GENOMIC DNA]</scope>
    <source>
        <strain evidence="20 21">Z-7981</strain>
    </source>
</reference>
<dbReference type="HAMAP" id="MF_00719">
    <property type="entry name" value="CobS"/>
    <property type="match status" value="1"/>
</dbReference>
<evidence type="ECO:0000256" key="16">
    <source>
        <dbReference type="ARBA" id="ARBA00032853"/>
    </source>
</evidence>
<dbReference type="EC" id="2.7.8.26" evidence="5 19"/>
<evidence type="ECO:0000313" key="21">
    <source>
        <dbReference type="Proteomes" id="UP001407405"/>
    </source>
</evidence>
<evidence type="ECO:0000256" key="10">
    <source>
        <dbReference type="ARBA" id="ARBA00022692"/>
    </source>
</evidence>
<accession>A0ABU9VRL6</accession>
<evidence type="ECO:0000256" key="14">
    <source>
        <dbReference type="ARBA" id="ARBA00025228"/>
    </source>
</evidence>
<comment type="function">
    <text evidence="14 19">Joins adenosylcobinamide-GDP and alpha-ribazole to generate adenosylcobalamin (Ado-cobalamin). Also synthesizes adenosylcobalamin 5'-phosphate from adenosylcobinamide-GDP and alpha-ribazole 5'-phosphate.</text>
</comment>
<evidence type="ECO:0000256" key="5">
    <source>
        <dbReference type="ARBA" id="ARBA00013200"/>
    </source>
</evidence>
<evidence type="ECO:0000256" key="13">
    <source>
        <dbReference type="ARBA" id="ARBA00023136"/>
    </source>
</evidence>
<sequence length="244" mass="26449">MFNRFLHALQFLTILPVPTQSVSDDTYHQTMGWYSAAGIVIGLMTAGIYWLIVQQLPVQMGVLTALFFQFFLTGGLHLDGLADTFDGCMSGRDRNRKLEIMKDSRLGTHGALILLFVLLFKLTAYTALPGHLRVTCLVLAPVMGRLALVLGAWKSVYARENGLGNLFIGKITLFEVILALGVCMGALVATRQIAMGGALLAILMTVALGRHIITRLLGGMTGDTLGALSEISEVVFLMIVLLAH</sequence>